<reference evidence="5" key="1">
    <citation type="submission" date="2021-04" db="EMBL/GenBank/DDBJ databases">
        <title>Genome based classification of Actinospica acidithermotolerans sp. nov., an actinobacterium isolated from an Indonesian hot spring.</title>
        <authorList>
            <person name="Kusuma A.B."/>
            <person name="Putra K.E."/>
            <person name="Nafisah S."/>
            <person name="Loh J."/>
            <person name="Nouioui I."/>
            <person name="Goodfellow M."/>
        </authorList>
    </citation>
    <scope>NUCLEOTIDE SEQUENCE</scope>
    <source>
        <strain evidence="5">MGRD01-02</strain>
    </source>
</reference>
<accession>A0A941IM54</accession>
<protein>
    <submittedName>
        <fullName evidence="5">Sugar ABC transporter substrate-binding protein</fullName>
    </submittedName>
</protein>
<gene>
    <name evidence="5" type="ORF">KDK95_18195</name>
</gene>
<keyword evidence="6" id="KW-1185">Reference proteome</keyword>
<keyword evidence="3 4" id="KW-0732">Signal</keyword>
<proteinExistence type="inferred from homology"/>
<evidence type="ECO:0000256" key="2">
    <source>
        <dbReference type="ARBA" id="ARBA00022448"/>
    </source>
</evidence>
<dbReference type="GO" id="GO:0055052">
    <property type="term" value="C:ATP-binding cassette (ABC) transporter complex, substrate-binding subunit-containing"/>
    <property type="evidence" value="ECO:0007669"/>
    <property type="project" value="TreeGrafter"/>
</dbReference>
<dbReference type="RefSeq" id="WP_212519389.1">
    <property type="nucleotide sequence ID" value="NZ_JAGSOH010000052.1"/>
</dbReference>
<dbReference type="EMBL" id="JAGSOH010000052">
    <property type="protein sequence ID" value="MBR7828251.1"/>
    <property type="molecule type" value="Genomic_DNA"/>
</dbReference>
<dbReference type="GO" id="GO:0015768">
    <property type="term" value="P:maltose transport"/>
    <property type="evidence" value="ECO:0007669"/>
    <property type="project" value="TreeGrafter"/>
</dbReference>
<name>A0A941IM54_9ACTN</name>
<feature type="signal peptide" evidence="4">
    <location>
        <begin position="1"/>
        <end position="25"/>
    </location>
</feature>
<dbReference type="SUPFAM" id="SSF53850">
    <property type="entry name" value="Periplasmic binding protein-like II"/>
    <property type="match status" value="1"/>
</dbReference>
<keyword evidence="2" id="KW-0813">Transport</keyword>
<evidence type="ECO:0000313" key="5">
    <source>
        <dbReference type="EMBL" id="MBR7828251.1"/>
    </source>
</evidence>
<evidence type="ECO:0000256" key="3">
    <source>
        <dbReference type="ARBA" id="ARBA00022729"/>
    </source>
</evidence>
<dbReference type="CDD" id="cd13585">
    <property type="entry name" value="PBP2_TMBP_like"/>
    <property type="match status" value="1"/>
</dbReference>
<dbReference type="Pfam" id="PF01547">
    <property type="entry name" value="SBP_bac_1"/>
    <property type="match status" value="1"/>
</dbReference>
<dbReference type="GO" id="GO:0042956">
    <property type="term" value="P:maltodextrin transmembrane transport"/>
    <property type="evidence" value="ECO:0007669"/>
    <property type="project" value="TreeGrafter"/>
</dbReference>
<dbReference type="GO" id="GO:1901982">
    <property type="term" value="F:maltose binding"/>
    <property type="evidence" value="ECO:0007669"/>
    <property type="project" value="TreeGrafter"/>
</dbReference>
<comment type="caution">
    <text evidence="5">The sequence shown here is derived from an EMBL/GenBank/DDBJ whole genome shotgun (WGS) entry which is preliminary data.</text>
</comment>
<dbReference type="Proteomes" id="UP000676325">
    <property type="component" value="Unassembled WGS sequence"/>
</dbReference>
<comment type="similarity">
    <text evidence="1">Belongs to the bacterial solute-binding protein 1 family.</text>
</comment>
<organism evidence="5 6">
    <name type="scientific">Actinospica acidithermotolerans</name>
    <dbReference type="NCBI Taxonomy" id="2828514"/>
    <lineage>
        <taxon>Bacteria</taxon>
        <taxon>Bacillati</taxon>
        <taxon>Actinomycetota</taxon>
        <taxon>Actinomycetes</taxon>
        <taxon>Catenulisporales</taxon>
        <taxon>Actinospicaceae</taxon>
        <taxon>Actinospica</taxon>
    </lineage>
</organism>
<feature type="chain" id="PRO_5039300009" evidence="4">
    <location>
        <begin position="26"/>
        <end position="451"/>
    </location>
</feature>
<dbReference type="PROSITE" id="PS51257">
    <property type="entry name" value="PROKAR_LIPOPROTEIN"/>
    <property type="match status" value="1"/>
</dbReference>
<dbReference type="PANTHER" id="PTHR30061:SF50">
    <property type="entry name" value="MALTOSE_MALTODEXTRIN-BINDING PERIPLASMIC PROTEIN"/>
    <property type="match status" value="1"/>
</dbReference>
<evidence type="ECO:0000256" key="4">
    <source>
        <dbReference type="SAM" id="SignalP"/>
    </source>
</evidence>
<sequence length="451" mass="48131">MFRRATRKTLALAAAAVSAAGLTSACGGSSGSSGGTVNLTYMIWQTSEEAAYQQSIDVFEKAHPDIHVTIDLVPWAQYWAKLQTSAAGRNMPDVFWDHLEYLPELAKEGIITNIAPDIASSKIDMSQYSSKLVAQWSNGSTVYGLPKDWDTIATIYNAKDLKAAGITPAQLGSLSWNTTDGGTFVRALEKLTVDVTGKHPNEAGFEANHVKQYDIALEAPNGQQDWWDFGVQNGCELQNKPYGTWTVNSAACVQAMQFEQDLMYKWHVAAPGTVTNTPNAAALPQLLAQDTAAITFDGDWDLDTYQSSLPAGSWGVAALPTGPKGSGTVFNGLTDAIYSGTKHPAEAWELEEWLGSAASEKIVTDSGTVWAAIPSLDSGFIAAWKAKGIDVSAFYTGSQGTTIGYPLTTSGTAFTNVVLKDMNQVWLDQMTPQAAANDITTTSNAAAANGD</sequence>
<dbReference type="Gene3D" id="3.40.190.10">
    <property type="entry name" value="Periplasmic binding protein-like II"/>
    <property type="match status" value="1"/>
</dbReference>
<evidence type="ECO:0000256" key="1">
    <source>
        <dbReference type="ARBA" id="ARBA00008520"/>
    </source>
</evidence>
<dbReference type="PANTHER" id="PTHR30061">
    <property type="entry name" value="MALTOSE-BINDING PERIPLASMIC PROTEIN"/>
    <property type="match status" value="1"/>
</dbReference>
<dbReference type="AlphaFoldDB" id="A0A941IM54"/>
<evidence type="ECO:0000313" key="6">
    <source>
        <dbReference type="Proteomes" id="UP000676325"/>
    </source>
</evidence>
<dbReference type="InterPro" id="IPR006059">
    <property type="entry name" value="SBP"/>
</dbReference>